<feature type="transmembrane region" description="Helical" evidence="1">
    <location>
        <begin position="12"/>
        <end position="35"/>
    </location>
</feature>
<gene>
    <name evidence="2" type="ORF">SAMN04489765_4009</name>
</gene>
<dbReference type="AlphaFoldDB" id="A0A1H1HBK8"/>
<dbReference type="RefSeq" id="WP_139184261.1">
    <property type="nucleotide sequence ID" value="NZ_FNLF01000002.1"/>
</dbReference>
<keyword evidence="1" id="KW-0812">Transmembrane</keyword>
<organism evidence="2 3">
    <name type="scientific">Tsukamurella pulmonis</name>
    <dbReference type="NCBI Taxonomy" id="47312"/>
    <lineage>
        <taxon>Bacteria</taxon>
        <taxon>Bacillati</taxon>
        <taxon>Actinomycetota</taxon>
        <taxon>Actinomycetes</taxon>
        <taxon>Mycobacteriales</taxon>
        <taxon>Tsukamurellaceae</taxon>
        <taxon>Tsukamurella</taxon>
    </lineage>
</organism>
<name>A0A1H1HBK8_9ACTN</name>
<proteinExistence type="predicted"/>
<evidence type="ECO:0000313" key="3">
    <source>
        <dbReference type="Proteomes" id="UP000183053"/>
    </source>
</evidence>
<reference evidence="3" key="1">
    <citation type="submission" date="2016-10" db="EMBL/GenBank/DDBJ databases">
        <authorList>
            <person name="Varghese N."/>
            <person name="Submissions S."/>
        </authorList>
    </citation>
    <scope>NUCLEOTIDE SEQUENCE [LARGE SCALE GENOMIC DNA]</scope>
    <source>
        <strain evidence="3">DSM 44142</strain>
    </source>
</reference>
<sequence>MGRHSSGESPDLSVKLLIATPLCLILRMFAVWMGIVTVHEPATCDLGTMTSSDVCELGPKLLDETLIVDGASNPPRGRYRDAAEQRAYNRVAAPLYLLVGAVFTAGSTLIGVLQVRGLRARRQIRRKRRDM</sequence>
<keyword evidence="1" id="KW-0472">Membrane</keyword>
<feature type="transmembrane region" description="Helical" evidence="1">
    <location>
        <begin position="95"/>
        <end position="118"/>
    </location>
</feature>
<evidence type="ECO:0000256" key="1">
    <source>
        <dbReference type="SAM" id="Phobius"/>
    </source>
</evidence>
<dbReference type="EMBL" id="FNLF01000002">
    <property type="protein sequence ID" value="SDR22837.1"/>
    <property type="molecule type" value="Genomic_DNA"/>
</dbReference>
<protein>
    <submittedName>
        <fullName evidence="2">Uncharacterized protein</fullName>
    </submittedName>
</protein>
<keyword evidence="1" id="KW-1133">Transmembrane helix</keyword>
<dbReference type="STRING" id="47312.SAMN04489765_4009"/>
<accession>A0A1H1HBK8</accession>
<dbReference type="Proteomes" id="UP000183053">
    <property type="component" value="Unassembled WGS sequence"/>
</dbReference>
<evidence type="ECO:0000313" key="2">
    <source>
        <dbReference type="EMBL" id="SDR22837.1"/>
    </source>
</evidence>
<dbReference type="OrthoDB" id="4775131at2"/>
<keyword evidence="3" id="KW-1185">Reference proteome</keyword>